<organism evidence="7 8">
    <name type="scientific">Chelonia mydas</name>
    <name type="common">Green sea-turtle</name>
    <name type="synonym">Chelonia agassizi</name>
    <dbReference type="NCBI Taxonomy" id="8469"/>
    <lineage>
        <taxon>Eukaryota</taxon>
        <taxon>Metazoa</taxon>
        <taxon>Chordata</taxon>
        <taxon>Craniata</taxon>
        <taxon>Vertebrata</taxon>
        <taxon>Euteleostomi</taxon>
        <taxon>Archelosauria</taxon>
        <taxon>Testudinata</taxon>
        <taxon>Testudines</taxon>
        <taxon>Cryptodira</taxon>
        <taxon>Durocryptodira</taxon>
        <taxon>Americhelydia</taxon>
        <taxon>Chelonioidea</taxon>
        <taxon>Cheloniidae</taxon>
        <taxon>Chelonia</taxon>
    </lineage>
</organism>
<evidence type="ECO:0000256" key="1">
    <source>
        <dbReference type="ARBA" id="ARBA00022553"/>
    </source>
</evidence>
<sequence>MPLPASRKRSSTMSNIFWKTKLAAPWTLRLKPGPRTDTGRLERYWAARQQLRQDDLPALCRESGMGAQQVLNWFYSRSPEPAEVVVCLGEEPEDEDEEAGLMVQDDGEEEDDEPEEEDLGAQE</sequence>
<keyword evidence="8" id="KW-1185">Reference proteome</keyword>
<evidence type="ECO:0000256" key="2">
    <source>
        <dbReference type="ARBA" id="ARBA00022737"/>
    </source>
</evidence>
<feature type="region of interest" description="Disordered" evidence="5">
    <location>
        <begin position="91"/>
        <end position="123"/>
    </location>
</feature>
<dbReference type="Proteomes" id="UP000031443">
    <property type="component" value="Unassembled WGS sequence"/>
</dbReference>
<evidence type="ECO:0000259" key="6">
    <source>
        <dbReference type="Pfam" id="PF11569"/>
    </source>
</evidence>
<evidence type="ECO:0000313" key="7">
    <source>
        <dbReference type="EMBL" id="EMP30587.1"/>
    </source>
</evidence>
<evidence type="ECO:0000256" key="4">
    <source>
        <dbReference type="ARBA" id="ARBA00023163"/>
    </source>
</evidence>
<reference evidence="8" key="1">
    <citation type="journal article" date="2013" name="Nat. Genet.">
        <title>The draft genomes of soft-shell turtle and green sea turtle yield insights into the development and evolution of the turtle-specific body plan.</title>
        <authorList>
            <person name="Wang Z."/>
            <person name="Pascual-Anaya J."/>
            <person name="Zadissa A."/>
            <person name="Li W."/>
            <person name="Niimura Y."/>
            <person name="Huang Z."/>
            <person name="Li C."/>
            <person name="White S."/>
            <person name="Xiong Z."/>
            <person name="Fang D."/>
            <person name="Wang B."/>
            <person name="Ming Y."/>
            <person name="Chen Y."/>
            <person name="Zheng Y."/>
            <person name="Kuraku S."/>
            <person name="Pignatelli M."/>
            <person name="Herrero J."/>
            <person name="Beal K."/>
            <person name="Nozawa M."/>
            <person name="Li Q."/>
            <person name="Wang J."/>
            <person name="Zhang H."/>
            <person name="Yu L."/>
            <person name="Shigenobu S."/>
            <person name="Wang J."/>
            <person name="Liu J."/>
            <person name="Flicek P."/>
            <person name="Searle S."/>
            <person name="Wang J."/>
            <person name="Kuratani S."/>
            <person name="Yin Y."/>
            <person name="Aken B."/>
            <person name="Zhang G."/>
            <person name="Irie N."/>
        </authorList>
    </citation>
    <scope>NUCLEOTIDE SEQUENCE [LARGE SCALE GENOMIC DNA]</scope>
</reference>
<keyword evidence="7" id="KW-0238">DNA-binding</keyword>
<keyword evidence="3" id="KW-0805">Transcription regulation</keyword>
<proteinExistence type="predicted"/>
<name>M7BR34_CHEMY</name>
<dbReference type="Pfam" id="PF11569">
    <property type="entry name" value="Homez"/>
    <property type="match status" value="1"/>
</dbReference>
<evidence type="ECO:0000256" key="5">
    <source>
        <dbReference type="SAM" id="MobiDB-lite"/>
    </source>
</evidence>
<dbReference type="InterPro" id="IPR024578">
    <property type="entry name" value="Homez_homeobox_dom"/>
</dbReference>
<keyword evidence="7" id="KW-0371">Homeobox</keyword>
<keyword evidence="1" id="KW-0597">Phosphoprotein</keyword>
<dbReference type="EMBL" id="KB549018">
    <property type="protein sequence ID" value="EMP30587.1"/>
    <property type="molecule type" value="Genomic_DNA"/>
</dbReference>
<dbReference type="GO" id="GO:0003677">
    <property type="term" value="F:DNA binding"/>
    <property type="evidence" value="ECO:0007669"/>
    <property type="project" value="UniProtKB-KW"/>
</dbReference>
<keyword evidence="4" id="KW-0804">Transcription</keyword>
<keyword evidence="2" id="KW-0677">Repeat</keyword>
<dbReference type="Gene3D" id="1.10.10.60">
    <property type="entry name" value="Homeodomain-like"/>
    <property type="match status" value="1"/>
</dbReference>
<gene>
    <name evidence="7" type="ORF">UY3_12293</name>
</gene>
<protein>
    <submittedName>
        <fullName evidence="7">Homeobox and leucine zipper protein Homez</fullName>
    </submittedName>
</protein>
<accession>M7BR34</accession>
<dbReference type="AlphaFoldDB" id="M7BR34"/>
<feature type="domain" description="Homez homeobox" evidence="6">
    <location>
        <begin position="34"/>
        <end position="84"/>
    </location>
</feature>
<evidence type="ECO:0000256" key="3">
    <source>
        <dbReference type="ARBA" id="ARBA00023015"/>
    </source>
</evidence>
<evidence type="ECO:0000313" key="8">
    <source>
        <dbReference type="Proteomes" id="UP000031443"/>
    </source>
</evidence>